<keyword evidence="2" id="KW-0812">Transmembrane</keyword>
<evidence type="ECO:0000256" key="1">
    <source>
        <dbReference type="SAM" id="MobiDB-lite"/>
    </source>
</evidence>
<evidence type="ECO:0000256" key="2">
    <source>
        <dbReference type="SAM" id="Phobius"/>
    </source>
</evidence>
<sequence length="837" mass="87694">MRRIASVPAAMAVAAALLPFPAPPASAEPDEGQAEPLVVEQITPEAIDEDSTLKVSGEVTNTTSESISDVTVRMRYSRHPFTSRDELDEFASGDGWQPSASGPDDRITAELPPGTRQSYTLSVPAEDLGLESYGVYPLVVEAVDADGAVVGAQYTFLPYTGNGKDVPSVDIAWVWPLMESPQRADDGTFLGGGLEDAVSEEGRLARLLAAGAGAEVSFEPGEEDLVELLGLDEDPEATGEEESAAAEESASPLPSDGPSEAPSEDGGDEEGEETGEPSDEAEKKDSEASGGEGVPVTWAVDPGTLDDILRMASEEYEVVDDALAVPAESEPSREEREASVAAQVWLREARRVLAGDTVVAAPYANADLAALLRNDMGGDAEAAVRIGREAVLRALELEADESYALPPGGLMDQNVHGLLSESGATRFLLSEGSLPAVSWLSTTPTAQAPLPSADGESEALALVADAGISGVLSAPTRGAGQTELALQRFAAETAMIAGENAGDDRVVVALPDSGWDPSPEFASGVLESSEELPWLSATSLDDVELPAEEDRENTRRRLTYPDGARGEELSSTYLALVEDVGRDVRLFNSILVDDDDPFRRALLRLETAYWREEEVLAGAARSLVSDEVEARLSDVRVIPADEITLVSREGTTGILVANDLEDEAVFVHLSVFSENSGRLSIGDYNVTFEIEPGAKTTVYVPLSARINGRTVVHASLHNADGEPINAQTVQIPVNATGLGTQALLISGVGALILIAALAPRALRKWVRRKRGEAILEAEAAGPSEAAEDTGPAEDAGASEAAGNTEAAETAGAAEDTAEDDGDVPATTAEPEPKGTGK</sequence>
<protein>
    <recommendedName>
        <fullName evidence="6">Secreted protein</fullName>
    </recommendedName>
</protein>
<feature type="compositionally biased region" description="Acidic residues" evidence="1">
    <location>
        <begin position="262"/>
        <end position="279"/>
    </location>
</feature>
<keyword evidence="5" id="KW-1185">Reference proteome</keyword>
<comment type="caution">
    <text evidence="4">The sequence shown here is derived from an EMBL/GenBank/DDBJ whole genome shotgun (WGS) entry which is preliminary data.</text>
</comment>
<feature type="region of interest" description="Disordered" evidence="1">
    <location>
        <begin position="86"/>
        <end position="117"/>
    </location>
</feature>
<evidence type="ECO:0000256" key="3">
    <source>
        <dbReference type="SAM" id="SignalP"/>
    </source>
</evidence>
<organism evidence="4 5">
    <name type="scientific">Nocardiopsis algeriensis</name>
    <dbReference type="NCBI Taxonomy" id="1478215"/>
    <lineage>
        <taxon>Bacteria</taxon>
        <taxon>Bacillati</taxon>
        <taxon>Actinomycetota</taxon>
        <taxon>Actinomycetes</taxon>
        <taxon>Streptosporangiales</taxon>
        <taxon>Nocardiopsidaceae</taxon>
        <taxon>Nocardiopsis</taxon>
    </lineage>
</organism>
<reference evidence="4 5" key="1">
    <citation type="submission" date="2020-08" db="EMBL/GenBank/DDBJ databases">
        <title>Genomic Encyclopedia of Type Strains, Phase III (KMG-III): the genomes of soil and plant-associated and newly described type strains.</title>
        <authorList>
            <person name="Whitman W."/>
        </authorList>
    </citation>
    <scope>NUCLEOTIDE SEQUENCE [LARGE SCALE GENOMIC DNA]</scope>
    <source>
        <strain evidence="4 5">CECT 8712</strain>
    </source>
</reference>
<accession>A0A841ITT8</accession>
<keyword evidence="2" id="KW-1133">Transmembrane helix</keyword>
<feature type="signal peptide" evidence="3">
    <location>
        <begin position="1"/>
        <end position="27"/>
    </location>
</feature>
<dbReference type="AlphaFoldDB" id="A0A841ITT8"/>
<evidence type="ECO:0008006" key="6">
    <source>
        <dbReference type="Google" id="ProtNLM"/>
    </source>
</evidence>
<evidence type="ECO:0000313" key="5">
    <source>
        <dbReference type="Proteomes" id="UP000536604"/>
    </source>
</evidence>
<keyword evidence="3" id="KW-0732">Signal</keyword>
<gene>
    <name evidence="4" type="ORF">FHS13_003688</name>
</gene>
<dbReference type="InterPro" id="IPR046112">
    <property type="entry name" value="DUF6049"/>
</dbReference>
<feature type="region of interest" description="Disordered" evidence="1">
    <location>
        <begin position="236"/>
        <end position="300"/>
    </location>
</feature>
<feature type="chain" id="PRO_5032935658" description="Secreted protein" evidence="3">
    <location>
        <begin position="28"/>
        <end position="837"/>
    </location>
</feature>
<feature type="transmembrane region" description="Helical" evidence="2">
    <location>
        <begin position="742"/>
        <end position="762"/>
    </location>
</feature>
<keyword evidence="2" id="KW-0472">Membrane</keyword>
<evidence type="ECO:0000313" key="4">
    <source>
        <dbReference type="EMBL" id="MBB6121714.1"/>
    </source>
</evidence>
<dbReference type="Pfam" id="PF19516">
    <property type="entry name" value="DUF6049"/>
    <property type="match status" value="1"/>
</dbReference>
<feature type="compositionally biased region" description="Acidic residues" evidence="1">
    <location>
        <begin position="236"/>
        <end position="245"/>
    </location>
</feature>
<dbReference type="EMBL" id="JACHJO010000011">
    <property type="protein sequence ID" value="MBB6121714.1"/>
    <property type="molecule type" value="Genomic_DNA"/>
</dbReference>
<name>A0A841ITT8_9ACTN</name>
<proteinExistence type="predicted"/>
<dbReference type="Proteomes" id="UP000536604">
    <property type="component" value="Unassembled WGS sequence"/>
</dbReference>
<feature type="compositionally biased region" description="Low complexity" evidence="1">
    <location>
        <begin position="795"/>
        <end position="814"/>
    </location>
</feature>
<feature type="region of interest" description="Disordered" evidence="1">
    <location>
        <begin position="778"/>
        <end position="837"/>
    </location>
</feature>